<keyword evidence="3" id="KW-1185">Reference proteome</keyword>
<accession>A0A936ZVZ8</accession>
<dbReference type="Pfam" id="PF12804">
    <property type="entry name" value="NTP_transf_3"/>
    <property type="match status" value="1"/>
</dbReference>
<sequence length="214" mass="24334">MMIIKEKVDMSSHQKLKVAHVILAAGNSSRMGEPKQLLPWKGTTLIGHAIQEALRIEDVSVFVVLGAYYDSIYERIHHFPITIIKNEDWKKGMGSSIQVAIKTIIQEKLMFDAVLVSLVDQPLIDTTHFKNLISEFETNSKYIVATDLKDKLGAPAIFPKYYFDELSYLKSDYGARYIIKKYKKETKSVSAFHKGIDIDTKKEYNTLVQGKLSS</sequence>
<name>A0A936ZVZ8_9FLAO</name>
<dbReference type="PANTHER" id="PTHR43777:SF1">
    <property type="entry name" value="MOLYBDENUM COFACTOR CYTIDYLYLTRANSFERASE"/>
    <property type="match status" value="1"/>
</dbReference>
<dbReference type="Proteomes" id="UP000651057">
    <property type="component" value="Unassembled WGS sequence"/>
</dbReference>
<dbReference type="RefSeq" id="WP_201918045.1">
    <property type="nucleotide sequence ID" value="NZ_BAABAX010000023.1"/>
</dbReference>
<proteinExistence type="predicted"/>
<protein>
    <submittedName>
        <fullName evidence="2">Nucleotidyltransferase family protein</fullName>
    </submittedName>
</protein>
<gene>
    <name evidence="2" type="ORF">JJQ60_06915</name>
</gene>
<dbReference type="Gene3D" id="3.90.550.10">
    <property type="entry name" value="Spore Coat Polysaccharide Biosynthesis Protein SpsA, Chain A"/>
    <property type="match status" value="1"/>
</dbReference>
<evidence type="ECO:0000259" key="1">
    <source>
        <dbReference type="Pfam" id="PF12804"/>
    </source>
</evidence>
<feature type="domain" description="MobA-like NTP transferase" evidence="1">
    <location>
        <begin position="21"/>
        <end position="182"/>
    </location>
</feature>
<dbReference type="InterPro" id="IPR025877">
    <property type="entry name" value="MobA-like_NTP_Trfase"/>
</dbReference>
<dbReference type="SUPFAM" id="SSF53448">
    <property type="entry name" value="Nucleotide-diphospho-sugar transferases"/>
    <property type="match status" value="1"/>
</dbReference>
<organism evidence="2 3">
    <name type="scientific">Aquimarina mytili</name>
    <dbReference type="NCBI Taxonomy" id="874423"/>
    <lineage>
        <taxon>Bacteria</taxon>
        <taxon>Pseudomonadati</taxon>
        <taxon>Bacteroidota</taxon>
        <taxon>Flavobacteriia</taxon>
        <taxon>Flavobacteriales</taxon>
        <taxon>Flavobacteriaceae</taxon>
        <taxon>Aquimarina</taxon>
    </lineage>
</organism>
<comment type="caution">
    <text evidence="2">The sequence shown here is derived from an EMBL/GenBank/DDBJ whole genome shotgun (WGS) entry which is preliminary data.</text>
</comment>
<dbReference type="CDD" id="cd04182">
    <property type="entry name" value="GT_2_like_f"/>
    <property type="match status" value="1"/>
</dbReference>
<dbReference type="InterPro" id="IPR029044">
    <property type="entry name" value="Nucleotide-diphossugar_trans"/>
</dbReference>
<dbReference type="AlphaFoldDB" id="A0A936ZVZ8"/>
<evidence type="ECO:0000313" key="3">
    <source>
        <dbReference type="Proteomes" id="UP000651057"/>
    </source>
</evidence>
<reference evidence="2" key="1">
    <citation type="submission" date="2021-01" db="EMBL/GenBank/DDBJ databases">
        <authorList>
            <person name="Zhong Y.L."/>
        </authorList>
    </citation>
    <scope>NUCLEOTIDE SEQUENCE</scope>
    <source>
        <strain evidence="2">KCTC 23302</strain>
    </source>
</reference>
<dbReference type="PANTHER" id="PTHR43777">
    <property type="entry name" value="MOLYBDENUM COFACTOR CYTIDYLYLTRANSFERASE"/>
    <property type="match status" value="1"/>
</dbReference>
<evidence type="ECO:0000313" key="2">
    <source>
        <dbReference type="EMBL" id="MBL0683241.1"/>
    </source>
</evidence>
<dbReference type="EMBL" id="JAERQJ010000002">
    <property type="protein sequence ID" value="MBL0683241.1"/>
    <property type="molecule type" value="Genomic_DNA"/>
</dbReference>
<dbReference type="GO" id="GO:0016779">
    <property type="term" value="F:nucleotidyltransferase activity"/>
    <property type="evidence" value="ECO:0007669"/>
    <property type="project" value="UniProtKB-ARBA"/>
</dbReference>